<dbReference type="PANTHER" id="PTHR43280">
    <property type="entry name" value="ARAC-FAMILY TRANSCRIPTIONAL REGULATOR"/>
    <property type="match status" value="1"/>
</dbReference>
<dbReference type="InterPro" id="IPR009057">
    <property type="entry name" value="Homeodomain-like_sf"/>
</dbReference>
<dbReference type="EMBL" id="CP041217">
    <property type="protein sequence ID" value="QDH23273.1"/>
    <property type="molecule type" value="Genomic_DNA"/>
</dbReference>
<dbReference type="Proteomes" id="UP000316968">
    <property type="component" value="Chromosome"/>
</dbReference>
<dbReference type="PROSITE" id="PS00041">
    <property type="entry name" value="HTH_ARAC_FAMILY_1"/>
    <property type="match status" value="1"/>
</dbReference>
<feature type="domain" description="HTH araC/xylS-type" evidence="4">
    <location>
        <begin position="188"/>
        <end position="286"/>
    </location>
</feature>
<gene>
    <name evidence="5" type="ORF">FFV09_21845</name>
</gene>
<dbReference type="PROSITE" id="PS01124">
    <property type="entry name" value="HTH_ARAC_FAMILY_2"/>
    <property type="match status" value="1"/>
</dbReference>
<dbReference type="OrthoDB" id="8737373at2"/>
<dbReference type="AlphaFoldDB" id="A0A4Y6UZW1"/>
<dbReference type="Gene3D" id="1.10.10.60">
    <property type="entry name" value="Homeodomain-like"/>
    <property type="match status" value="2"/>
</dbReference>
<keyword evidence="1" id="KW-0805">Transcription regulation</keyword>
<dbReference type="SUPFAM" id="SSF51215">
    <property type="entry name" value="Regulatory protein AraC"/>
    <property type="match status" value="1"/>
</dbReference>
<dbReference type="InterPro" id="IPR014710">
    <property type="entry name" value="RmlC-like_jellyroll"/>
</dbReference>
<dbReference type="PANTHER" id="PTHR43280:SF2">
    <property type="entry name" value="HTH-TYPE TRANSCRIPTIONAL REGULATOR EXSA"/>
    <property type="match status" value="1"/>
</dbReference>
<sequence length="291" mass="33370">MPPIRKPFEGEPLFPFELIHLTTKKQNDELPDHLHDRYELVYIHRGQGVFFIDQDWYEKKRGDLFLIPGNTIHRSLPRDEDPIVSSALFFAPSLLAAPSLGDGYDPLLAFEFARQRRTYRIELTESLISVVESALEQIENELRERQPGFREAVRGITSRLLLAINRLIWAEKDFDLAAEASVGPVWMNDVLRRIDESPEAQNGLAALAQQANVSAPHFSRVFKRLTTMNLTQYVNAKRMIRAKELLRATELTVEEVSRSCGYETPAHFYRVFKTLTGLTPKSYRNAVNLSV</sequence>
<organism evidence="5 6">
    <name type="scientific">Saccharibacillus brassicae</name>
    <dbReference type="NCBI Taxonomy" id="2583377"/>
    <lineage>
        <taxon>Bacteria</taxon>
        <taxon>Bacillati</taxon>
        <taxon>Bacillota</taxon>
        <taxon>Bacilli</taxon>
        <taxon>Bacillales</taxon>
        <taxon>Paenibacillaceae</taxon>
        <taxon>Saccharibacillus</taxon>
    </lineage>
</organism>
<dbReference type="KEGG" id="saca:FFV09_21845"/>
<dbReference type="PRINTS" id="PR00032">
    <property type="entry name" value="HTHARAC"/>
</dbReference>
<accession>A0A4Y6UZW1</accession>
<evidence type="ECO:0000256" key="3">
    <source>
        <dbReference type="ARBA" id="ARBA00023163"/>
    </source>
</evidence>
<keyword evidence="6" id="KW-1185">Reference proteome</keyword>
<evidence type="ECO:0000256" key="2">
    <source>
        <dbReference type="ARBA" id="ARBA00023125"/>
    </source>
</evidence>
<dbReference type="SMART" id="SM00342">
    <property type="entry name" value="HTH_ARAC"/>
    <property type="match status" value="1"/>
</dbReference>
<dbReference type="InterPro" id="IPR037923">
    <property type="entry name" value="HTH-like"/>
</dbReference>
<dbReference type="GO" id="GO:0043565">
    <property type="term" value="F:sequence-specific DNA binding"/>
    <property type="evidence" value="ECO:0007669"/>
    <property type="project" value="InterPro"/>
</dbReference>
<dbReference type="RefSeq" id="WP_141449810.1">
    <property type="nucleotide sequence ID" value="NZ_CBCSAZ010000004.1"/>
</dbReference>
<evidence type="ECO:0000256" key="1">
    <source>
        <dbReference type="ARBA" id="ARBA00023015"/>
    </source>
</evidence>
<protein>
    <submittedName>
        <fullName evidence="5">Helix-turn-helix domain-containing protein</fullName>
    </submittedName>
</protein>
<evidence type="ECO:0000259" key="4">
    <source>
        <dbReference type="PROSITE" id="PS01124"/>
    </source>
</evidence>
<dbReference type="Pfam" id="PF12833">
    <property type="entry name" value="HTH_18"/>
    <property type="match status" value="1"/>
</dbReference>
<evidence type="ECO:0000313" key="6">
    <source>
        <dbReference type="Proteomes" id="UP000316968"/>
    </source>
</evidence>
<keyword evidence="2" id="KW-0238">DNA-binding</keyword>
<dbReference type="SUPFAM" id="SSF46689">
    <property type="entry name" value="Homeodomain-like"/>
    <property type="match status" value="2"/>
</dbReference>
<dbReference type="InterPro" id="IPR003313">
    <property type="entry name" value="AraC-bd"/>
</dbReference>
<dbReference type="GO" id="GO:0003700">
    <property type="term" value="F:DNA-binding transcription factor activity"/>
    <property type="evidence" value="ECO:0007669"/>
    <property type="project" value="InterPro"/>
</dbReference>
<dbReference type="InterPro" id="IPR018060">
    <property type="entry name" value="HTH_AraC"/>
</dbReference>
<dbReference type="Pfam" id="PF02311">
    <property type="entry name" value="AraC_binding"/>
    <property type="match status" value="1"/>
</dbReference>
<name>A0A4Y6UZW1_SACBS</name>
<keyword evidence="3" id="KW-0804">Transcription</keyword>
<proteinExistence type="predicted"/>
<reference evidence="5 6" key="1">
    <citation type="submission" date="2019-06" db="EMBL/GenBank/DDBJ databases">
        <title>Saccharibacillus brassicae sp. nov., an endophytic bacterium isolated from Chinese cabbage seeds (Brassica pekinensis).</title>
        <authorList>
            <person name="Jiang L."/>
            <person name="Lee J."/>
            <person name="Kim S.W."/>
        </authorList>
    </citation>
    <scope>NUCLEOTIDE SEQUENCE [LARGE SCALE GENOMIC DNA]</scope>
    <source>
        <strain evidence="6">KCTC 43072 / ATSA2</strain>
    </source>
</reference>
<evidence type="ECO:0000313" key="5">
    <source>
        <dbReference type="EMBL" id="QDH23273.1"/>
    </source>
</evidence>
<dbReference type="InterPro" id="IPR018062">
    <property type="entry name" value="HTH_AraC-typ_CS"/>
</dbReference>
<dbReference type="Gene3D" id="2.60.120.10">
    <property type="entry name" value="Jelly Rolls"/>
    <property type="match status" value="1"/>
</dbReference>
<dbReference type="InterPro" id="IPR020449">
    <property type="entry name" value="Tscrpt_reg_AraC-type_HTH"/>
</dbReference>